<dbReference type="Proteomes" id="UP001186944">
    <property type="component" value="Unassembled WGS sequence"/>
</dbReference>
<dbReference type="AlphaFoldDB" id="A0AA89C8Q3"/>
<accession>A0AA89C8Q3</accession>
<proteinExistence type="predicted"/>
<dbReference type="EMBL" id="VSWD01000006">
    <property type="protein sequence ID" value="KAK3099816.1"/>
    <property type="molecule type" value="Genomic_DNA"/>
</dbReference>
<keyword evidence="1" id="KW-0472">Membrane</keyword>
<keyword evidence="1" id="KW-1133">Transmembrane helix</keyword>
<protein>
    <submittedName>
        <fullName evidence="2">Uncharacterized protein</fullName>
    </submittedName>
</protein>
<evidence type="ECO:0000256" key="1">
    <source>
        <dbReference type="SAM" id="Phobius"/>
    </source>
</evidence>
<reference evidence="2" key="1">
    <citation type="submission" date="2019-08" db="EMBL/GenBank/DDBJ databases">
        <title>The improved chromosome-level genome for the pearl oyster Pinctada fucata martensii using PacBio sequencing and Hi-C.</title>
        <authorList>
            <person name="Zheng Z."/>
        </authorList>
    </citation>
    <scope>NUCLEOTIDE SEQUENCE</scope>
    <source>
        <strain evidence="2">ZZ-2019</strain>
        <tissue evidence="2">Adductor muscle</tissue>
    </source>
</reference>
<keyword evidence="3" id="KW-1185">Reference proteome</keyword>
<gene>
    <name evidence="2" type="ORF">FSP39_010194</name>
</gene>
<keyword evidence="1" id="KW-0812">Transmembrane</keyword>
<organism evidence="2 3">
    <name type="scientific">Pinctada imbricata</name>
    <name type="common">Atlantic pearl-oyster</name>
    <name type="synonym">Pinctada martensii</name>
    <dbReference type="NCBI Taxonomy" id="66713"/>
    <lineage>
        <taxon>Eukaryota</taxon>
        <taxon>Metazoa</taxon>
        <taxon>Spiralia</taxon>
        <taxon>Lophotrochozoa</taxon>
        <taxon>Mollusca</taxon>
        <taxon>Bivalvia</taxon>
        <taxon>Autobranchia</taxon>
        <taxon>Pteriomorphia</taxon>
        <taxon>Pterioida</taxon>
        <taxon>Pterioidea</taxon>
        <taxon>Pteriidae</taxon>
        <taxon>Pinctada</taxon>
    </lineage>
</organism>
<evidence type="ECO:0000313" key="2">
    <source>
        <dbReference type="EMBL" id="KAK3099816.1"/>
    </source>
</evidence>
<sequence length="207" mass="23279">MSAEDLYRFAIHKFILSGYRYLQQFLCVSLKAARRHTSVIIFKKLFSVILNTSSIGTFSRNVSFPCVNVSSATFPQTTKTTTVDQAIRQSTTTVDQTIVQSTTFPFTSNTEQNPSENDDCLCICADNNINKTDIDIEKRLIELRNNLTIDKTVLTMNRMKRISAYDERTSSKALGAVGIGVICTVVIILFVFDTKTVMDLYIRNKAS</sequence>
<evidence type="ECO:0000313" key="3">
    <source>
        <dbReference type="Proteomes" id="UP001186944"/>
    </source>
</evidence>
<name>A0AA89C8Q3_PINIB</name>
<comment type="caution">
    <text evidence="2">The sequence shown here is derived from an EMBL/GenBank/DDBJ whole genome shotgun (WGS) entry which is preliminary data.</text>
</comment>
<feature type="transmembrane region" description="Helical" evidence="1">
    <location>
        <begin position="173"/>
        <end position="192"/>
    </location>
</feature>